<evidence type="ECO:0000313" key="10">
    <source>
        <dbReference type="Proteomes" id="UP000187266"/>
    </source>
</evidence>
<organism evidence="9 10">
    <name type="scientific">Brevirhabdus pacifica</name>
    <dbReference type="NCBI Taxonomy" id="1267768"/>
    <lineage>
        <taxon>Bacteria</taxon>
        <taxon>Pseudomonadati</taxon>
        <taxon>Pseudomonadota</taxon>
        <taxon>Alphaproteobacteria</taxon>
        <taxon>Rhodobacterales</taxon>
        <taxon>Paracoccaceae</taxon>
        <taxon>Brevirhabdus</taxon>
    </lineage>
</organism>
<keyword evidence="3 8" id="KW-0375">Hydrogen ion transport</keyword>
<evidence type="ECO:0000313" key="9">
    <source>
        <dbReference type="EMBL" id="APX90989.1"/>
    </source>
</evidence>
<comment type="similarity">
    <text evidence="8">Belongs to the ATPase delta chain family.</text>
</comment>
<evidence type="ECO:0000256" key="7">
    <source>
        <dbReference type="ARBA" id="ARBA00023310"/>
    </source>
</evidence>
<dbReference type="Proteomes" id="UP000187266">
    <property type="component" value="Chromosome"/>
</dbReference>
<keyword evidence="8" id="KW-1003">Cell membrane</keyword>
<name>A0A1U7DM87_9RHOB</name>
<dbReference type="PRINTS" id="PR00125">
    <property type="entry name" value="ATPASEDELTA"/>
</dbReference>
<protein>
    <recommendedName>
        <fullName evidence="8">ATP synthase subunit delta</fullName>
    </recommendedName>
    <alternativeName>
        <fullName evidence="8">ATP synthase F(1) sector subunit delta</fullName>
    </alternativeName>
    <alternativeName>
        <fullName evidence="8">F-type ATPase subunit delta</fullName>
        <shortName evidence="8">F-ATPase subunit delta</shortName>
    </alternativeName>
</protein>
<dbReference type="InterPro" id="IPR026015">
    <property type="entry name" value="ATP_synth_OSCP/delta_N_sf"/>
</dbReference>
<evidence type="ECO:0000256" key="3">
    <source>
        <dbReference type="ARBA" id="ARBA00022781"/>
    </source>
</evidence>
<comment type="function">
    <text evidence="8">F(1)F(0) ATP synthase produces ATP from ADP in the presence of a proton or sodium gradient. F-type ATPases consist of two structural domains, F(1) containing the extramembraneous catalytic core and F(0) containing the membrane proton channel, linked together by a central stalk and a peripheral stalk. During catalysis, ATP synthesis in the catalytic domain of F(1) is coupled via a rotary mechanism of the central stalk subunits to proton translocation.</text>
</comment>
<dbReference type="PANTHER" id="PTHR11910">
    <property type="entry name" value="ATP SYNTHASE DELTA CHAIN"/>
    <property type="match status" value="1"/>
</dbReference>
<dbReference type="GO" id="GO:0045259">
    <property type="term" value="C:proton-transporting ATP synthase complex"/>
    <property type="evidence" value="ECO:0007669"/>
    <property type="project" value="UniProtKB-KW"/>
</dbReference>
<dbReference type="NCBIfam" id="TIGR01145">
    <property type="entry name" value="ATP_synt_delta"/>
    <property type="match status" value="1"/>
</dbReference>
<keyword evidence="10" id="KW-1185">Reference proteome</keyword>
<evidence type="ECO:0000256" key="6">
    <source>
        <dbReference type="ARBA" id="ARBA00023196"/>
    </source>
</evidence>
<evidence type="ECO:0000256" key="1">
    <source>
        <dbReference type="ARBA" id="ARBA00004370"/>
    </source>
</evidence>
<proteinExistence type="inferred from homology"/>
<dbReference type="Pfam" id="PF00213">
    <property type="entry name" value="OSCP"/>
    <property type="match status" value="1"/>
</dbReference>
<dbReference type="OrthoDB" id="9796185at2"/>
<dbReference type="InterPro" id="IPR000711">
    <property type="entry name" value="ATPase_OSCP/dsu"/>
</dbReference>
<dbReference type="GO" id="GO:0046933">
    <property type="term" value="F:proton-transporting ATP synthase activity, rotational mechanism"/>
    <property type="evidence" value="ECO:0007669"/>
    <property type="project" value="UniProtKB-UniRule"/>
</dbReference>
<dbReference type="SUPFAM" id="SSF47928">
    <property type="entry name" value="N-terminal domain of the delta subunit of the F1F0-ATP synthase"/>
    <property type="match status" value="1"/>
</dbReference>
<evidence type="ECO:0000256" key="2">
    <source>
        <dbReference type="ARBA" id="ARBA00022448"/>
    </source>
</evidence>
<keyword evidence="6 8" id="KW-0139">CF(1)</keyword>
<dbReference type="STRING" id="1267768.BV394_05575"/>
<keyword evidence="5 8" id="KW-0472">Membrane</keyword>
<accession>A0A1U7DM87</accession>
<dbReference type="InterPro" id="IPR020781">
    <property type="entry name" value="ATPase_OSCP/d_CS"/>
</dbReference>
<dbReference type="PROSITE" id="PS00389">
    <property type="entry name" value="ATPASE_DELTA"/>
    <property type="match status" value="1"/>
</dbReference>
<keyword evidence="2 8" id="KW-0813">Transport</keyword>
<evidence type="ECO:0000256" key="5">
    <source>
        <dbReference type="ARBA" id="ARBA00023136"/>
    </source>
</evidence>
<keyword evidence="4 8" id="KW-0406">Ion transport</keyword>
<dbReference type="Gene3D" id="1.10.520.20">
    <property type="entry name" value="N-terminal domain of the delta subunit of the F1F0-ATP synthase"/>
    <property type="match status" value="1"/>
</dbReference>
<gene>
    <name evidence="8" type="primary">atpH</name>
    <name evidence="9" type="ORF">BV394_05575</name>
</gene>
<dbReference type="AlphaFoldDB" id="A0A1U7DM87"/>
<dbReference type="HAMAP" id="MF_01416">
    <property type="entry name" value="ATP_synth_delta_bact"/>
    <property type="match status" value="1"/>
</dbReference>
<dbReference type="EMBL" id="CP019124">
    <property type="protein sequence ID" value="APX90989.1"/>
    <property type="molecule type" value="Genomic_DNA"/>
</dbReference>
<dbReference type="NCBIfam" id="NF004406">
    <property type="entry name" value="PRK05758.3-2"/>
    <property type="match status" value="1"/>
</dbReference>
<dbReference type="GO" id="GO:0005886">
    <property type="term" value="C:plasma membrane"/>
    <property type="evidence" value="ECO:0007669"/>
    <property type="project" value="UniProtKB-SubCell"/>
</dbReference>
<comment type="subcellular location">
    <subcellularLocation>
        <location evidence="8">Cell membrane</location>
        <topology evidence="8">Peripheral membrane protein</topology>
    </subcellularLocation>
    <subcellularLocation>
        <location evidence="1">Membrane</location>
    </subcellularLocation>
</comment>
<sequence>MDVSEPASISTGIASRYATAAFELANEAGDLAGLESDVEALSQALEDSAELRAVISSPIYSREDTGNAAVALAKAMGLSETVANTLALMGAKGRLFVLPAFVRALRERIAEAKGEVTAEVTAAKALTKAQQEKLAGVLKAAVGKDVNINLAVDDALIGGLVVKVGSRMIDTSIASKLANLQNAMKEVG</sequence>
<reference evidence="9 10" key="1">
    <citation type="submission" date="2017-01" db="EMBL/GenBank/DDBJ databases">
        <title>Genomic analysis of Xuhuaishuia manganoxidans DY6-4.</title>
        <authorList>
            <person name="Wang X."/>
        </authorList>
    </citation>
    <scope>NUCLEOTIDE SEQUENCE [LARGE SCALE GENOMIC DNA]</scope>
    <source>
        <strain evidence="9 10">DY6-4</strain>
    </source>
</reference>
<evidence type="ECO:0000256" key="8">
    <source>
        <dbReference type="HAMAP-Rule" id="MF_01416"/>
    </source>
</evidence>
<comment type="function">
    <text evidence="8">This protein is part of the stalk that links CF(0) to CF(1). It either transmits conformational changes from CF(0) to CF(1) or is implicated in proton conduction.</text>
</comment>
<keyword evidence="7 8" id="KW-0066">ATP synthesis</keyword>
<evidence type="ECO:0000256" key="4">
    <source>
        <dbReference type="ARBA" id="ARBA00023065"/>
    </source>
</evidence>